<dbReference type="InterPro" id="IPR005152">
    <property type="entry name" value="Lipase_secreted"/>
</dbReference>
<evidence type="ECO:0000256" key="1">
    <source>
        <dbReference type="SAM" id="SignalP"/>
    </source>
</evidence>
<dbReference type="GO" id="GO:0016042">
    <property type="term" value="P:lipid catabolic process"/>
    <property type="evidence" value="ECO:0007669"/>
    <property type="project" value="InterPro"/>
</dbReference>
<dbReference type="PIRSF" id="PIRSF029171">
    <property type="entry name" value="Esterase_LipA"/>
    <property type="match status" value="1"/>
</dbReference>
<dbReference type="KEGG" id="sinu:IMZ28_01075"/>
<gene>
    <name evidence="2" type="ORF">IMZ28_01075</name>
</gene>
<dbReference type="Proteomes" id="UP000595074">
    <property type="component" value="Chromosome"/>
</dbReference>
<dbReference type="InterPro" id="IPR029058">
    <property type="entry name" value="AB_hydrolase_fold"/>
</dbReference>
<feature type="chain" id="PRO_5029790368" description="Peptidase S9 prolyl oligopeptidase catalytic domain-containing protein" evidence="1">
    <location>
        <begin position="21"/>
        <end position="416"/>
    </location>
</feature>
<protein>
    <recommendedName>
        <fullName evidence="4">Peptidase S9 prolyl oligopeptidase catalytic domain-containing protein</fullName>
    </recommendedName>
</protein>
<dbReference type="PROSITE" id="PS51257">
    <property type="entry name" value="PROKAR_LIPOPROTEIN"/>
    <property type="match status" value="1"/>
</dbReference>
<keyword evidence="1" id="KW-0732">Signal</keyword>
<feature type="signal peptide" evidence="1">
    <location>
        <begin position="1"/>
        <end position="20"/>
    </location>
</feature>
<dbReference type="EMBL" id="CP063164">
    <property type="protein sequence ID" value="QOR62940.1"/>
    <property type="molecule type" value="Genomic_DNA"/>
</dbReference>
<dbReference type="SUPFAM" id="SSF53474">
    <property type="entry name" value="alpha/beta-Hydrolases"/>
    <property type="match status" value="1"/>
</dbReference>
<sequence>MKYSMTKALLAMSVVFFVGCGGGSLEQPANETVVGGEVVVDLDGETIKQSLLQAGTPGVDASTTVYGYKAYKIPYKTTDEEGNIVDVSGLMVVPTGVPEAMTAAGFSLVSDSHGTIFANWEAPTEIASLTNAPDGAPVILTSLAAFVTLQADYIGFGDSVDHYHPFVLKKSLANATVDFIKAAKEFASNNNIPLNGQLFLTGYSEGGYASVAALEKIENEGELQVTVAAPMAGPYIMDGLAAQVLSLDTLSVPSFMADVAYAYTKAYGQEITSVLNEPYASKLDGLFDGTKTRLEIDPELTTVTTGPDGLFTESFVSGFFSGNWFTLAANENNVHTWGPSTPVKLLHCKGDDVIPYDISVYTQQTMVGYGAQSVELIPVEDTLGLGTTVGHAECALLAYGIAANIFAQTRQATIGY</sequence>
<dbReference type="GO" id="GO:0004806">
    <property type="term" value="F:triacylglycerol lipase activity"/>
    <property type="evidence" value="ECO:0007669"/>
    <property type="project" value="InterPro"/>
</dbReference>
<dbReference type="Pfam" id="PF03583">
    <property type="entry name" value="LIP"/>
    <property type="match status" value="1"/>
</dbReference>
<evidence type="ECO:0000313" key="3">
    <source>
        <dbReference type="Proteomes" id="UP000595074"/>
    </source>
</evidence>
<reference evidence="2 3" key="1">
    <citation type="submission" date="2020-10" db="EMBL/GenBank/DDBJ databases">
        <title>The genome of sulfurovum sp.</title>
        <authorList>
            <person name="Xie S."/>
            <person name="Shao Z."/>
            <person name="Jiang L."/>
        </authorList>
    </citation>
    <scope>NUCLEOTIDE SEQUENCE [LARGE SCALE GENOMIC DNA]</scope>
    <source>
        <strain evidence="2 3">ST-419</strain>
    </source>
</reference>
<dbReference type="Gene3D" id="3.40.50.1820">
    <property type="entry name" value="alpha/beta hydrolase"/>
    <property type="match status" value="1"/>
</dbReference>
<keyword evidence="3" id="KW-1185">Reference proteome</keyword>
<dbReference type="PANTHER" id="PTHR34853">
    <property type="match status" value="1"/>
</dbReference>
<organism evidence="2 3">
    <name type="scientific">Sulfurovum indicum</name>
    <dbReference type="NCBI Taxonomy" id="2779528"/>
    <lineage>
        <taxon>Bacteria</taxon>
        <taxon>Pseudomonadati</taxon>
        <taxon>Campylobacterota</taxon>
        <taxon>Epsilonproteobacteria</taxon>
        <taxon>Campylobacterales</taxon>
        <taxon>Sulfurovaceae</taxon>
        <taxon>Sulfurovum</taxon>
    </lineage>
</organism>
<name>A0A7M1S9D2_9BACT</name>
<dbReference type="PANTHER" id="PTHR34853:SF1">
    <property type="entry name" value="LIPASE 5"/>
    <property type="match status" value="1"/>
</dbReference>
<evidence type="ECO:0000313" key="2">
    <source>
        <dbReference type="EMBL" id="QOR62940.1"/>
    </source>
</evidence>
<dbReference type="AlphaFoldDB" id="A0A7M1S9D2"/>
<accession>A0A7M1S9D2</accession>
<evidence type="ECO:0008006" key="4">
    <source>
        <dbReference type="Google" id="ProtNLM"/>
    </source>
</evidence>
<proteinExistence type="predicted"/>
<dbReference type="Gene3D" id="1.10.260.160">
    <property type="match status" value="1"/>
</dbReference>